<dbReference type="Proteomes" id="UP000529637">
    <property type="component" value="Unassembled WGS sequence"/>
</dbReference>
<dbReference type="GO" id="GO:0006355">
    <property type="term" value="P:regulation of DNA-templated transcription"/>
    <property type="evidence" value="ECO:0007669"/>
    <property type="project" value="InterPro"/>
</dbReference>
<dbReference type="SMART" id="SM00091">
    <property type="entry name" value="PAS"/>
    <property type="match status" value="2"/>
</dbReference>
<dbReference type="PRINTS" id="PR00344">
    <property type="entry name" value="BCTRLSENSOR"/>
</dbReference>
<dbReference type="InterPro" id="IPR003594">
    <property type="entry name" value="HATPase_dom"/>
</dbReference>
<dbReference type="InterPro" id="IPR036890">
    <property type="entry name" value="HATPase_C_sf"/>
</dbReference>
<dbReference type="EC" id="2.7.13.3" evidence="3"/>
<dbReference type="InterPro" id="IPR036097">
    <property type="entry name" value="HisK_dim/P_sf"/>
</dbReference>
<dbReference type="SUPFAM" id="SSF55874">
    <property type="entry name" value="ATPase domain of HSP90 chaperone/DNA topoisomerase II/histidine kinase"/>
    <property type="match status" value="1"/>
</dbReference>
<dbReference type="InterPro" id="IPR013767">
    <property type="entry name" value="PAS_fold"/>
</dbReference>
<dbReference type="EMBL" id="JABWMJ010000002">
    <property type="protein sequence ID" value="NUZ05042.1"/>
    <property type="molecule type" value="Genomic_DNA"/>
</dbReference>
<dbReference type="Pfam" id="PF02518">
    <property type="entry name" value="HATPase_c"/>
    <property type="match status" value="1"/>
</dbReference>
<proteinExistence type="predicted"/>
<dbReference type="PANTHER" id="PTHR43047:SF72">
    <property type="entry name" value="OSMOSENSING HISTIDINE PROTEIN KINASE SLN1"/>
    <property type="match status" value="1"/>
</dbReference>
<dbReference type="SMART" id="SM00387">
    <property type="entry name" value="HATPase_c"/>
    <property type="match status" value="1"/>
</dbReference>
<dbReference type="CDD" id="cd00082">
    <property type="entry name" value="HisKA"/>
    <property type="match status" value="1"/>
</dbReference>
<evidence type="ECO:0000256" key="3">
    <source>
        <dbReference type="ARBA" id="ARBA00012438"/>
    </source>
</evidence>
<dbReference type="InterPro" id="IPR004358">
    <property type="entry name" value="Sig_transdc_His_kin-like_C"/>
</dbReference>
<evidence type="ECO:0000256" key="4">
    <source>
        <dbReference type="ARBA" id="ARBA00022553"/>
    </source>
</evidence>
<evidence type="ECO:0000313" key="10">
    <source>
        <dbReference type="Proteomes" id="UP000529637"/>
    </source>
</evidence>
<dbReference type="RefSeq" id="WP_176066590.1">
    <property type="nucleotide sequence ID" value="NZ_JABWMJ010000002.1"/>
</dbReference>
<dbReference type="GO" id="GO:0005886">
    <property type="term" value="C:plasma membrane"/>
    <property type="evidence" value="ECO:0007669"/>
    <property type="project" value="UniProtKB-SubCell"/>
</dbReference>
<dbReference type="GO" id="GO:0009927">
    <property type="term" value="F:histidine phosphotransfer kinase activity"/>
    <property type="evidence" value="ECO:0007669"/>
    <property type="project" value="TreeGrafter"/>
</dbReference>
<dbReference type="GO" id="GO:0000155">
    <property type="term" value="F:phosphorelay sensor kinase activity"/>
    <property type="evidence" value="ECO:0007669"/>
    <property type="project" value="InterPro"/>
</dbReference>
<dbReference type="SUPFAM" id="SSF55785">
    <property type="entry name" value="PYP-like sensor domain (PAS domain)"/>
    <property type="match status" value="1"/>
</dbReference>
<evidence type="ECO:0000256" key="6">
    <source>
        <dbReference type="ARBA" id="ARBA00022777"/>
    </source>
</evidence>
<comment type="subcellular location">
    <subcellularLocation>
        <location evidence="2">Cell inner membrane</location>
        <topology evidence="2">Multi-pass membrane protein</topology>
    </subcellularLocation>
</comment>
<evidence type="ECO:0000313" key="9">
    <source>
        <dbReference type="EMBL" id="NUZ05042.1"/>
    </source>
</evidence>
<dbReference type="InterPro" id="IPR000014">
    <property type="entry name" value="PAS"/>
</dbReference>
<comment type="catalytic activity">
    <reaction evidence="1">
        <text>ATP + protein L-histidine = ADP + protein N-phospho-L-histidine.</text>
        <dbReference type="EC" id="2.7.13.3"/>
    </reaction>
</comment>
<dbReference type="InterPro" id="IPR005467">
    <property type="entry name" value="His_kinase_dom"/>
</dbReference>
<reference evidence="9 10" key="1">
    <citation type="submission" date="2020-06" db="EMBL/GenBank/DDBJ databases">
        <title>Schlegella sp. ID0723 isolated from air conditioner.</title>
        <authorList>
            <person name="Kim D.Y."/>
            <person name="Kim D.-U."/>
        </authorList>
    </citation>
    <scope>NUCLEOTIDE SEQUENCE [LARGE SCALE GENOMIC DNA]</scope>
    <source>
        <strain evidence="9 10">ID0723</strain>
    </source>
</reference>
<dbReference type="PANTHER" id="PTHR43047">
    <property type="entry name" value="TWO-COMPONENT HISTIDINE PROTEIN KINASE"/>
    <property type="match status" value="1"/>
</dbReference>
<feature type="domain" description="Histidine kinase" evidence="7">
    <location>
        <begin position="153"/>
        <end position="371"/>
    </location>
</feature>
<dbReference type="InterPro" id="IPR035965">
    <property type="entry name" value="PAS-like_dom_sf"/>
</dbReference>
<evidence type="ECO:0000256" key="5">
    <source>
        <dbReference type="ARBA" id="ARBA00022679"/>
    </source>
</evidence>
<dbReference type="Gene3D" id="1.10.287.130">
    <property type="match status" value="1"/>
</dbReference>
<dbReference type="PROSITE" id="PS50109">
    <property type="entry name" value="HIS_KIN"/>
    <property type="match status" value="1"/>
</dbReference>
<dbReference type="FunFam" id="3.30.565.10:FF:000006">
    <property type="entry name" value="Sensor histidine kinase WalK"/>
    <property type="match status" value="1"/>
</dbReference>
<dbReference type="Pfam" id="PF00512">
    <property type="entry name" value="HisKA"/>
    <property type="match status" value="1"/>
</dbReference>
<evidence type="ECO:0000256" key="1">
    <source>
        <dbReference type="ARBA" id="ARBA00000085"/>
    </source>
</evidence>
<organism evidence="9 10">
    <name type="scientific">Piscinibacter koreensis</name>
    <dbReference type="NCBI Taxonomy" id="2742824"/>
    <lineage>
        <taxon>Bacteria</taxon>
        <taxon>Pseudomonadati</taxon>
        <taxon>Pseudomonadota</taxon>
        <taxon>Betaproteobacteria</taxon>
        <taxon>Burkholderiales</taxon>
        <taxon>Sphaerotilaceae</taxon>
        <taxon>Piscinibacter</taxon>
    </lineage>
</organism>
<keyword evidence="5" id="KW-0808">Transferase</keyword>
<dbReference type="Gene3D" id="3.30.565.10">
    <property type="entry name" value="Histidine kinase-like ATPase, C-terminal domain"/>
    <property type="match status" value="1"/>
</dbReference>
<dbReference type="Gene3D" id="3.30.450.20">
    <property type="entry name" value="PAS domain"/>
    <property type="match status" value="1"/>
</dbReference>
<protein>
    <recommendedName>
        <fullName evidence="3">histidine kinase</fullName>
        <ecNumber evidence="3">2.7.13.3</ecNumber>
    </recommendedName>
</protein>
<evidence type="ECO:0000256" key="2">
    <source>
        <dbReference type="ARBA" id="ARBA00004429"/>
    </source>
</evidence>
<keyword evidence="4" id="KW-0597">Phosphoprotein</keyword>
<evidence type="ECO:0000259" key="8">
    <source>
        <dbReference type="PROSITE" id="PS50112"/>
    </source>
</evidence>
<dbReference type="CDD" id="cd00130">
    <property type="entry name" value="PAS"/>
    <property type="match status" value="1"/>
</dbReference>
<gene>
    <name evidence="9" type="ORF">HQN59_04620</name>
</gene>
<dbReference type="InterPro" id="IPR003661">
    <property type="entry name" value="HisK_dim/P_dom"/>
</dbReference>
<keyword evidence="10" id="KW-1185">Reference proteome</keyword>
<name>A0A7Y6TVL4_9BURK</name>
<evidence type="ECO:0000259" key="7">
    <source>
        <dbReference type="PROSITE" id="PS50109"/>
    </source>
</evidence>
<comment type="caution">
    <text evidence="9">The sequence shown here is derived from an EMBL/GenBank/DDBJ whole genome shotgun (WGS) entry which is preliminary data.</text>
</comment>
<dbReference type="SUPFAM" id="SSF47384">
    <property type="entry name" value="Homodimeric domain of signal transducing histidine kinase"/>
    <property type="match status" value="1"/>
</dbReference>
<dbReference type="NCBIfam" id="TIGR00229">
    <property type="entry name" value="sensory_box"/>
    <property type="match status" value="1"/>
</dbReference>
<sequence length="388" mass="42069">MTGTSRTDADVLLTVFTQSHDYAVIRIDVDGRIEGWLGAAARMFGYAADEAIGRDFSSLFVEEDVRLGLDRQEIAVATASGRSEDDRWHIRKDGSRFWGSGVLQAVLDNDGSPVGYCKILRDRSDWRTRTKTLENEVEQLSADLRRRTEFIVSMIHELRNPLAPISAAIHLLDVSREPAVIEKVGEVLKRQMGVLTRHLDDLYQASQAAVATMSLKLEPVVVNAALAAAVNDERQAALDRGLDLKLVLPAGEIVIDADPQRLQQMMQNLLSNAIKYTPAGGRIVVSPTVEATSVAIRVEDTGVGIAPEMLPRIFELFTREEQSQGDTAPSGLGVGLAMVKTFADLHGGSVEARSFGKNRGSVFVLRLPLRGSAASARAVDAARPSGAA</sequence>
<accession>A0A7Y6TVL4</accession>
<keyword evidence="6 9" id="KW-0418">Kinase</keyword>
<dbReference type="AlphaFoldDB" id="A0A7Y6TVL4"/>
<dbReference type="PROSITE" id="PS50112">
    <property type="entry name" value="PAS"/>
    <property type="match status" value="1"/>
</dbReference>
<dbReference type="Pfam" id="PF00989">
    <property type="entry name" value="PAS"/>
    <property type="match status" value="1"/>
</dbReference>
<feature type="domain" description="PAS" evidence="8">
    <location>
        <begin position="24"/>
        <end position="64"/>
    </location>
</feature>